<dbReference type="InterPro" id="IPR055163">
    <property type="entry name" value="ALK/LTK-like_GRD"/>
</dbReference>
<evidence type="ECO:0000256" key="15">
    <source>
        <dbReference type="ARBA" id="ARBA00023180"/>
    </source>
</evidence>
<evidence type="ECO:0000256" key="14">
    <source>
        <dbReference type="ARBA" id="ARBA00023170"/>
    </source>
</evidence>
<name>A0AAE6YEG5_STRAT</name>
<evidence type="ECO:0000256" key="8">
    <source>
        <dbReference type="ARBA" id="ARBA00022777"/>
    </source>
</evidence>
<feature type="region of interest" description="Disordered" evidence="16">
    <location>
        <begin position="30"/>
        <end position="53"/>
    </location>
</feature>
<dbReference type="GO" id="GO:0005524">
    <property type="term" value="F:ATP binding"/>
    <property type="evidence" value="ECO:0007669"/>
    <property type="project" value="UniProtKB-KW"/>
</dbReference>
<keyword evidence="4" id="KW-0808">Transferase</keyword>
<keyword evidence="11" id="KW-0472">Membrane</keyword>
<evidence type="ECO:0000256" key="4">
    <source>
        <dbReference type="ARBA" id="ARBA00022679"/>
    </source>
</evidence>
<evidence type="ECO:0000256" key="11">
    <source>
        <dbReference type="ARBA" id="ARBA00023136"/>
    </source>
</evidence>
<keyword evidence="8" id="KW-0418">Kinase</keyword>
<proteinExistence type="predicted"/>
<dbReference type="GO" id="GO:0004714">
    <property type="term" value="F:transmembrane receptor protein tyrosine kinase activity"/>
    <property type="evidence" value="ECO:0007669"/>
    <property type="project" value="UniProtKB-EC"/>
</dbReference>
<keyword evidence="9" id="KW-0067">ATP-binding</keyword>
<feature type="region of interest" description="Disordered" evidence="16">
    <location>
        <begin position="110"/>
        <end position="143"/>
    </location>
</feature>
<evidence type="ECO:0000256" key="5">
    <source>
        <dbReference type="ARBA" id="ARBA00022692"/>
    </source>
</evidence>
<keyword evidence="5" id="KW-0812">Transmembrane</keyword>
<evidence type="ECO:0000256" key="1">
    <source>
        <dbReference type="ARBA" id="ARBA00004251"/>
    </source>
</evidence>
<reference evidence="18 19" key="1">
    <citation type="submission" date="2020-03" db="EMBL/GenBank/DDBJ databases">
        <title>Is there a link between lipid content and antibiotic production in Streptomyces?</title>
        <authorList>
            <person name="David M."/>
            <person name="Lejeune C."/>
            <person name="Abreu S."/>
            <person name="Thibessard A."/>
            <person name="Leblond P."/>
            <person name="Chaminade P."/>
            <person name="Virolle M.-J."/>
        </authorList>
    </citation>
    <scope>NUCLEOTIDE SEQUENCE [LARGE SCALE GENOMIC DNA]</scope>
    <source>
        <strain evidence="18 19">DSM 41481</strain>
    </source>
</reference>
<keyword evidence="7" id="KW-0547">Nucleotide-binding</keyword>
<keyword evidence="14" id="KW-0675">Receptor</keyword>
<evidence type="ECO:0000256" key="16">
    <source>
        <dbReference type="SAM" id="MobiDB-lite"/>
    </source>
</evidence>
<keyword evidence="10" id="KW-1133">Transmembrane helix</keyword>
<evidence type="ECO:0000256" key="10">
    <source>
        <dbReference type="ARBA" id="ARBA00022989"/>
    </source>
</evidence>
<dbReference type="Proteomes" id="UP000502504">
    <property type="component" value="Chromosome"/>
</dbReference>
<feature type="compositionally biased region" description="Basic and acidic residues" evidence="16">
    <location>
        <begin position="111"/>
        <end position="121"/>
    </location>
</feature>
<evidence type="ECO:0000256" key="7">
    <source>
        <dbReference type="ARBA" id="ARBA00022741"/>
    </source>
</evidence>
<evidence type="ECO:0000256" key="9">
    <source>
        <dbReference type="ARBA" id="ARBA00022840"/>
    </source>
</evidence>
<dbReference type="GO" id="GO:0005886">
    <property type="term" value="C:plasma membrane"/>
    <property type="evidence" value="ECO:0007669"/>
    <property type="project" value="UniProtKB-SubCell"/>
</dbReference>
<keyword evidence="6" id="KW-0732">Signal</keyword>
<accession>A0AAE6YEG5</accession>
<comment type="subcellular location">
    <subcellularLocation>
        <location evidence="1">Cell membrane</location>
        <topology evidence="1">Single-pass type I membrane protein</topology>
    </subcellularLocation>
</comment>
<evidence type="ECO:0000256" key="13">
    <source>
        <dbReference type="ARBA" id="ARBA00023157"/>
    </source>
</evidence>
<keyword evidence="12" id="KW-0829">Tyrosine-protein kinase</keyword>
<evidence type="ECO:0000256" key="3">
    <source>
        <dbReference type="ARBA" id="ARBA00022475"/>
    </source>
</evidence>
<sequence length="143" mass="13530">MLPRSPEAAEEARLTATAAMPAARAVEVAAARHTGGNNGGLTGGPGRGGTAGARAGAGGGGWFGGGAGGVNGGGGGAGSSYVTASASGAIATQDATGTPEVVISYTTPCSCRDHKDEESHPSHSGPSTSTPRPGQRLGDSDGA</sequence>
<gene>
    <name evidence="18" type="ORF">HCX60_37365</name>
</gene>
<organism evidence="18 19">
    <name type="scientific">Streptomyces antibioticus</name>
    <dbReference type="NCBI Taxonomy" id="1890"/>
    <lineage>
        <taxon>Bacteria</taxon>
        <taxon>Bacillati</taxon>
        <taxon>Actinomycetota</taxon>
        <taxon>Actinomycetes</taxon>
        <taxon>Kitasatosporales</taxon>
        <taxon>Streptomycetaceae</taxon>
        <taxon>Streptomyces</taxon>
    </lineage>
</organism>
<feature type="compositionally biased region" description="Gly residues" evidence="16">
    <location>
        <begin position="36"/>
        <end position="53"/>
    </location>
</feature>
<evidence type="ECO:0000256" key="6">
    <source>
        <dbReference type="ARBA" id="ARBA00022729"/>
    </source>
</evidence>
<evidence type="ECO:0000256" key="12">
    <source>
        <dbReference type="ARBA" id="ARBA00023137"/>
    </source>
</evidence>
<keyword evidence="13" id="KW-1015">Disulfide bond</keyword>
<feature type="domain" description="ALK/LTK-like glycine-rich" evidence="17">
    <location>
        <begin position="34"/>
        <end position="94"/>
    </location>
</feature>
<evidence type="ECO:0000259" key="17">
    <source>
        <dbReference type="Pfam" id="PF12810"/>
    </source>
</evidence>
<evidence type="ECO:0000313" key="18">
    <source>
        <dbReference type="EMBL" id="QIT48495.1"/>
    </source>
</evidence>
<evidence type="ECO:0000256" key="2">
    <source>
        <dbReference type="ARBA" id="ARBA00011902"/>
    </source>
</evidence>
<protein>
    <recommendedName>
        <fullName evidence="2">receptor protein-tyrosine kinase</fullName>
        <ecNumber evidence="2">2.7.10.1</ecNumber>
    </recommendedName>
</protein>
<dbReference type="Pfam" id="PF12810">
    <property type="entry name" value="ALK_LTK_GRD"/>
    <property type="match status" value="1"/>
</dbReference>
<evidence type="ECO:0000313" key="19">
    <source>
        <dbReference type="Proteomes" id="UP000502504"/>
    </source>
</evidence>
<keyword evidence="15" id="KW-0325">Glycoprotein</keyword>
<keyword evidence="3" id="KW-1003">Cell membrane</keyword>
<feature type="compositionally biased region" description="Low complexity" evidence="16">
    <location>
        <begin position="122"/>
        <end position="134"/>
    </location>
</feature>
<dbReference type="EC" id="2.7.10.1" evidence="2"/>
<dbReference type="EMBL" id="CP050692">
    <property type="protein sequence ID" value="QIT48495.1"/>
    <property type="molecule type" value="Genomic_DNA"/>
</dbReference>
<dbReference type="RefSeq" id="WP_167797330.1">
    <property type="nucleotide sequence ID" value="NZ_CP050692.1"/>
</dbReference>
<dbReference type="AlphaFoldDB" id="A0AAE6YEG5"/>